<dbReference type="GO" id="GO:0003676">
    <property type="term" value="F:nucleic acid binding"/>
    <property type="evidence" value="ECO:0007669"/>
    <property type="project" value="InterPro"/>
</dbReference>
<protein>
    <recommendedName>
        <fullName evidence="2">Integrase catalytic domain-containing protein</fullName>
    </recommendedName>
</protein>
<dbReference type="Proteomes" id="UP001497623">
    <property type="component" value="Unassembled WGS sequence"/>
</dbReference>
<evidence type="ECO:0000259" key="2">
    <source>
        <dbReference type="PROSITE" id="PS50994"/>
    </source>
</evidence>
<feature type="compositionally biased region" description="Polar residues" evidence="1">
    <location>
        <begin position="712"/>
        <end position="727"/>
    </location>
</feature>
<feature type="domain" description="Integrase catalytic" evidence="2">
    <location>
        <begin position="424"/>
        <end position="586"/>
    </location>
</feature>
<dbReference type="PANTHER" id="PTHR37984:SF5">
    <property type="entry name" value="PROTEIN NYNRIN-LIKE"/>
    <property type="match status" value="1"/>
</dbReference>
<dbReference type="Pfam" id="PF00665">
    <property type="entry name" value="rve"/>
    <property type="match status" value="1"/>
</dbReference>
<dbReference type="PANTHER" id="PTHR37984">
    <property type="entry name" value="PROTEIN CBG26694"/>
    <property type="match status" value="1"/>
</dbReference>
<comment type="caution">
    <text evidence="3">The sequence shown here is derived from an EMBL/GenBank/DDBJ whole genome shotgun (WGS) entry which is preliminary data.</text>
</comment>
<dbReference type="EMBL" id="CAXKWB010002704">
    <property type="protein sequence ID" value="CAL4067454.1"/>
    <property type="molecule type" value="Genomic_DNA"/>
</dbReference>
<feature type="compositionally biased region" description="Acidic residues" evidence="1">
    <location>
        <begin position="738"/>
        <end position="760"/>
    </location>
</feature>
<feature type="non-terminal residue" evidence="3">
    <location>
        <position position="1"/>
    </location>
</feature>
<dbReference type="InterPro" id="IPR050951">
    <property type="entry name" value="Retrovirus_Pol_polyprotein"/>
</dbReference>
<keyword evidence="4" id="KW-1185">Reference proteome</keyword>
<dbReference type="Gene3D" id="3.30.420.10">
    <property type="entry name" value="Ribonuclease H-like superfamily/Ribonuclease H"/>
    <property type="match status" value="1"/>
</dbReference>
<feature type="compositionally biased region" description="Low complexity" evidence="1">
    <location>
        <begin position="99"/>
        <end position="112"/>
    </location>
</feature>
<dbReference type="SUPFAM" id="SSF53098">
    <property type="entry name" value="Ribonuclease H-like"/>
    <property type="match status" value="1"/>
</dbReference>
<dbReference type="InterPro" id="IPR036397">
    <property type="entry name" value="RNaseH_sf"/>
</dbReference>
<proteinExistence type="predicted"/>
<feature type="region of interest" description="Disordered" evidence="1">
    <location>
        <begin position="706"/>
        <end position="772"/>
    </location>
</feature>
<accession>A0AAV2Q3A2</accession>
<feature type="compositionally biased region" description="Polar residues" evidence="1">
    <location>
        <begin position="114"/>
        <end position="127"/>
    </location>
</feature>
<dbReference type="InterPro" id="IPR001584">
    <property type="entry name" value="Integrase_cat-core"/>
</dbReference>
<reference evidence="3 4" key="1">
    <citation type="submission" date="2024-05" db="EMBL/GenBank/DDBJ databases">
        <authorList>
            <person name="Wallberg A."/>
        </authorList>
    </citation>
    <scope>NUCLEOTIDE SEQUENCE [LARGE SCALE GENOMIC DNA]</scope>
</reference>
<dbReference type="InterPro" id="IPR012337">
    <property type="entry name" value="RNaseH-like_sf"/>
</dbReference>
<organism evidence="3 4">
    <name type="scientific">Meganyctiphanes norvegica</name>
    <name type="common">Northern krill</name>
    <name type="synonym">Thysanopoda norvegica</name>
    <dbReference type="NCBI Taxonomy" id="48144"/>
    <lineage>
        <taxon>Eukaryota</taxon>
        <taxon>Metazoa</taxon>
        <taxon>Ecdysozoa</taxon>
        <taxon>Arthropoda</taxon>
        <taxon>Crustacea</taxon>
        <taxon>Multicrustacea</taxon>
        <taxon>Malacostraca</taxon>
        <taxon>Eumalacostraca</taxon>
        <taxon>Eucarida</taxon>
        <taxon>Euphausiacea</taxon>
        <taxon>Euphausiidae</taxon>
        <taxon>Meganyctiphanes</taxon>
    </lineage>
</organism>
<dbReference type="PROSITE" id="PS50994">
    <property type="entry name" value="INTEGRASE"/>
    <property type="match status" value="1"/>
</dbReference>
<feature type="region of interest" description="Disordered" evidence="1">
    <location>
        <begin position="91"/>
        <end position="144"/>
    </location>
</feature>
<evidence type="ECO:0000313" key="4">
    <source>
        <dbReference type="Proteomes" id="UP001497623"/>
    </source>
</evidence>
<name>A0AAV2Q3A2_MEGNR</name>
<dbReference type="AlphaFoldDB" id="A0AAV2Q3A2"/>
<evidence type="ECO:0000313" key="3">
    <source>
        <dbReference type="EMBL" id="CAL4067454.1"/>
    </source>
</evidence>
<evidence type="ECO:0000256" key="1">
    <source>
        <dbReference type="SAM" id="MobiDB-lite"/>
    </source>
</evidence>
<sequence>WSIRIFLLKKAKLEHRETQLVLTGVDYEKNYTIYEQMSSALVKFLGGQRKNYDSSVRQKDEDAFYMSGGYRGRGGRGNSFQLRGGYYNSNQSRGNSYNSHGRGSYYSSQGRGANYSSQNRGSLSPQFSRGASGAGSGSGQQSRLNRLDSQGKITRCMNCDSKFHYVYNCPNRDFQGNQKVYETTHSDENYMDKEDALVAATIPTKSEEIITLVAETLNCAVLDSACSSTVCGQGWMTCYLDSLDDISKRKVREFPGTTTFRFGNDATLKSIKKLEIPCMIAGKNKMISTDVISSDILLLLGKPTMKRMQLKLDMKTDDAVILGETVHLQCTPSGHYFIPLLKPNVNSVENIHQVLHVIDDKSEEDKLKTAIKLHRQFAHPSANRLKSLLKDASVNDKAFLALIDEVSTNCDLCKRYKRTPSRPVVSMPLAHDFNDTVAMDFKVWDKERNVYFLHLIDLATRFSIATIINRKESEVIIDKVMQCWVGTGLGIPSKFLCDNGGEFANEKFKDMCENLNITVLHTAAESPFSNGICERNHAVVDEMVRKIISDNPQYKLSTALAWAVHAKNCMHIVGGYSPYQLVYGRNPNIPSVLSNQPPALERRSISKTFGEHLNALHKAREAFTQAESSERISRALRHNIRPSETVFTQGDEVYYKREGYEEWRGPGKVIGVDGKIVIVKHGLNCLRVHINRCLLKTNSGNIRTTKEENTKVGVNTQAEHTKGSVNTEAELAGKFYEIEEQQDSVEEQQEEQEDSVEEQQGDVGSVVEREKK</sequence>
<dbReference type="GO" id="GO:0015074">
    <property type="term" value="P:DNA integration"/>
    <property type="evidence" value="ECO:0007669"/>
    <property type="project" value="InterPro"/>
</dbReference>
<gene>
    <name evidence="3" type="ORF">MNOR_LOCUS6508</name>
</gene>